<dbReference type="SMART" id="SM00487">
    <property type="entry name" value="DEXDc"/>
    <property type="match status" value="1"/>
</dbReference>
<dbReference type="InterPro" id="IPR001650">
    <property type="entry name" value="Helicase_C-like"/>
</dbReference>
<evidence type="ECO:0000256" key="2">
    <source>
        <dbReference type="ARBA" id="ARBA00022801"/>
    </source>
</evidence>
<dbReference type="GO" id="GO:0005524">
    <property type="term" value="F:ATP binding"/>
    <property type="evidence" value="ECO:0007669"/>
    <property type="project" value="UniProtKB-KW"/>
</dbReference>
<evidence type="ECO:0000313" key="9">
    <source>
        <dbReference type="Proteomes" id="UP000095751"/>
    </source>
</evidence>
<feature type="compositionally biased region" description="Basic and acidic residues" evidence="5">
    <location>
        <begin position="229"/>
        <end position="242"/>
    </location>
</feature>
<dbReference type="SUPFAM" id="SSF52540">
    <property type="entry name" value="P-loop containing nucleoside triphosphate hydrolases"/>
    <property type="match status" value="1"/>
</dbReference>
<evidence type="ECO:0000256" key="1">
    <source>
        <dbReference type="ARBA" id="ARBA00022741"/>
    </source>
</evidence>
<name>A0A1E7FXP5_9STRA</name>
<dbReference type="AlphaFoldDB" id="A0A1E7FXP5"/>
<dbReference type="OrthoDB" id="5600252at2759"/>
<dbReference type="KEGG" id="fcy:FRACYDRAFT_177877"/>
<dbReference type="SMART" id="SM00847">
    <property type="entry name" value="HA2"/>
    <property type="match status" value="1"/>
</dbReference>
<dbReference type="GO" id="GO:0003723">
    <property type="term" value="F:RNA binding"/>
    <property type="evidence" value="ECO:0007669"/>
    <property type="project" value="TreeGrafter"/>
</dbReference>
<dbReference type="Pfam" id="PF21010">
    <property type="entry name" value="HA2_C"/>
    <property type="match status" value="1"/>
</dbReference>
<keyword evidence="2 8" id="KW-0378">Hydrolase</keyword>
<sequence length="793" mass="87340">MERQRKSLPAWKARDDFLAKLDESCKSGNRVVLVTGDTGCGKTTQIPQFILEENPTSAKIVIAQPRRLAATGVAGRVADERGEHQAGRASVGYVVRGDSAFCKDTRLLFCTFGILLRQLQSEGALDSITHIVIDEVHERNLDGDILMGLLRKSLKTVPHLKVILMSATLDADRFAAYWGNAPRLHIPGRTFPVQDFMLEDVLELTGYNPPKRKRKQGGFNNYHQQNHGSETKEEQPQVSLEDRVKRVDQTSVDYFLLAFLVKYIVQSNQMGSDGSILVFLQGVGEISQAQKIVESITQGMSILLLPLHGSLQPQEQSKIFRNTPGQVKVILSTNVAETSITIPDCTVVIDSCREKQSSYDPINRMPMLLDQFASKASLKQRRGRAGRVRSGKCYKLISKATFSKLNDHTAPEISRCALDQTLLSLLFLGAEDGTGRFLQRLLDPPSQASVNAATSSLQKMGALEQAEAGKLRLSPLGMHLAGIPANPSIGKLLVMGSILGCRTGALAMAAGLSVGRSPFLRVDGRPNRNSEDNGKNQLILEERSKLFETCGNSDHSMIAAAFMNWNNLPAGGGRRKRYCESLGLSFNGMRDIAQLVNQYGSSLSISGFPSSVESDRNAQSWRVLRTCAISAMAPDQLVRVYRPSTKYEDTAEGAKLKEGEARGHKFYIRRSEERVFIHPSSNMFSVGTYSCPWLVFHSMIRTSKPFLREATECSAYSLLLFGGPLTVEARNSVIHIDGWVRLSANAKIGALIQGLRSKMDDLLRKKIDNPTISISDTPEMQLIVKLLVTDGLG</sequence>
<evidence type="ECO:0000256" key="5">
    <source>
        <dbReference type="SAM" id="MobiDB-lite"/>
    </source>
</evidence>
<organism evidence="8 9">
    <name type="scientific">Fragilariopsis cylindrus CCMP1102</name>
    <dbReference type="NCBI Taxonomy" id="635003"/>
    <lineage>
        <taxon>Eukaryota</taxon>
        <taxon>Sar</taxon>
        <taxon>Stramenopiles</taxon>
        <taxon>Ochrophyta</taxon>
        <taxon>Bacillariophyta</taxon>
        <taxon>Bacillariophyceae</taxon>
        <taxon>Bacillariophycidae</taxon>
        <taxon>Bacillariales</taxon>
        <taxon>Bacillariaceae</taxon>
        <taxon>Fragilariopsis</taxon>
    </lineage>
</organism>
<dbReference type="Pfam" id="PF26026">
    <property type="entry name" value="RNA_hel_CTD"/>
    <property type="match status" value="1"/>
</dbReference>
<dbReference type="GO" id="GO:0016787">
    <property type="term" value="F:hydrolase activity"/>
    <property type="evidence" value="ECO:0007669"/>
    <property type="project" value="UniProtKB-KW"/>
</dbReference>
<keyword evidence="9" id="KW-1185">Reference proteome</keyword>
<dbReference type="Gene3D" id="3.40.50.300">
    <property type="entry name" value="P-loop containing nucleotide triphosphate hydrolases"/>
    <property type="match status" value="2"/>
</dbReference>
<dbReference type="InterPro" id="IPR011709">
    <property type="entry name" value="DEAD-box_helicase_OB_fold"/>
</dbReference>
<dbReference type="Gene3D" id="1.20.120.1080">
    <property type="match status" value="1"/>
</dbReference>
<gene>
    <name evidence="8" type="ORF">FRACYDRAFT_177877</name>
</gene>
<dbReference type="PANTHER" id="PTHR18934">
    <property type="entry name" value="ATP-DEPENDENT RNA HELICASE"/>
    <property type="match status" value="1"/>
</dbReference>
<dbReference type="GO" id="GO:0004386">
    <property type="term" value="F:helicase activity"/>
    <property type="evidence" value="ECO:0007669"/>
    <property type="project" value="TreeGrafter"/>
</dbReference>
<feature type="region of interest" description="Disordered" evidence="5">
    <location>
        <begin position="209"/>
        <end position="242"/>
    </location>
</feature>
<proteinExistence type="predicted"/>
<dbReference type="InterPro" id="IPR027417">
    <property type="entry name" value="P-loop_NTPase"/>
</dbReference>
<keyword evidence="4" id="KW-0067">ATP-binding</keyword>
<dbReference type="Pfam" id="PF07717">
    <property type="entry name" value="OB_NTP_bind"/>
    <property type="match status" value="1"/>
</dbReference>
<protein>
    <submittedName>
        <fullName evidence="8">p-loop containing nucleoside triphosphate hydrolase protein</fullName>
    </submittedName>
</protein>
<dbReference type="InterPro" id="IPR014001">
    <property type="entry name" value="Helicase_ATP-bd"/>
</dbReference>
<evidence type="ECO:0000259" key="6">
    <source>
        <dbReference type="PROSITE" id="PS51192"/>
    </source>
</evidence>
<dbReference type="InterPro" id="IPR059023">
    <property type="entry name" value="RNA_hel_CTD"/>
</dbReference>
<dbReference type="InParanoid" id="A0A1E7FXP5"/>
<feature type="domain" description="Helicase ATP-binding" evidence="6">
    <location>
        <begin position="23"/>
        <end position="187"/>
    </location>
</feature>
<keyword evidence="1" id="KW-0547">Nucleotide-binding</keyword>
<dbReference type="CDD" id="cd17917">
    <property type="entry name" value="DEXHc_RHA-like"/>
    <property type="match status" value="1"/>
</dbReference>
<feature type="domain" description="Helicase C-terminal" evidence="7">
    <location>
        <begin position="256"/>
        <end position="429"/>
    </location>
</feature>
<dbReference type="EMBL" id="KV784353">
    <property type="protein sequence ID" value="OEU22906.1"/>
    <property type="molecule type" value="Genomic_DNA"/>
</dbReference>
<dbReference type="PROSITE" id="PS51194">
    <property type="entry name" value="HELICASE_CTER"/>
    <property type="match status" value="1"/>
</dbReference>
<dbReference type="Proteomes" id="UP000095751">
    <property type="component" value="Unassembled WGS sequence"/>
</dbReference>
<dbReference type="InterPro" id="IPR007502">
    <property type="entry name" value="Helicase-assoc_dom"/>
</dbReference>
<evidence type="ECO:0000259" key="7">
    <source>
        <dbReference type="PROSITE" id="PS51194"/>
    </source>
</evidence>
<keyword evidence="3" id="KW-0347">Helicase</keyword>
<dbReference type="PANTHER" id="PTHR18934:SF267">
    <property type="entry name" value="ATP-DEPENDENT RNA HELICASE YLR419W-RELATED"/>
    <property type="match status" value="1"/>
</dbReference>
<dbReference type="Pfam" id="PF00271">
    <property type="entry name" value="Helicase_C"/>
    <property type="match status" value="1"/>
</dbReference>
<dbReference type="SMART" id="SM00490">
    <property type="entry name" value="HELICc"/>
    <property type="match status" value="1"/>
</dbReference>
<evidence type="ECO:0000256" key="4">
    <source>
        <dbReference type="ARBA" id="ARBA00022840"/>
    </source>
</evidence>
<dbReference type="CDD" id="cd18791">
    <property type="entry name" value="SF2_C_RHA"/>
    <property type="match status" value="1"/>
</dbReference>
<reference evidence="8 9" key="1">
    <citation type="submission" date="2016-09" db="EMBL/GenBank/DDBJ databases">
        <title>Extensive genetic diversity and differential bi-allelic expression allows diatom success in the polar Southern Ocean.</title>
        <authorList>
            <consortium name="DOE Joint Genome Institute"/>
            <person name="Mock T."/>
            <person name="Otillar R.P."/>
            <person name="Strauss J."/>
            <person name="Dupont C."/>
            <person name="Frickenhaus S."/>
            <person name="Maumus F."/>
            <person name="Mcmullan M."/>
            <person name="Sanges R."/>
            <person name="Schmutz J."/>
            <person name="Toseland A."/>
            <person name="Valas R."/>
            <person name="Veluchamy A."/>
            <person name="Ward B.J."/>
            <person name="Allen A."/>
            <person name="Barry K."/>
            <person name="Falciatore A."/>
            <person name="Ferrante M."/>
            <person name="Fortunato A.E."/>
            <person name="Gloeckner G."/>
            <person name="Gruber A."/>
            <person name="Hipkin R."/>
            <person name="Janech M."/>
            <person name="Kroth P."/>
            <person name="Leese F."/>
            <person name="Lindquist E."/>
            <person name="Lyon B.R."/>
            <person name="Martin J."/>
            <person name="Mayer C."/>
            <person name="Parker M."/>
            <person name="Quesneville H."/>
            <person name="Raymond J."/>
            <person name="Uhlig C."/>
            <person name="Valentin K.U."/>
            <person name="Worden A.Z."/>
            <person name="Armbrust E.V."/>
            <person name="Bowler C."/>
            <person name="Green B."/>
            <person name="Moulton V."/>
            <person name="Van Oosterhout C."/>
            <person name="Grigoriev I."/>
        </authorList>
    </citation>
    <scope>NUCLEOTIDE SEQUENCE [LARGE SCALE GENOMIC DNA]</scope>
    <source>
        <strain evidence="8 9">CCMP1102</strain>
    </source>
</reference>
<dbReference type="Pfam" id="PF00270">
    <property type="entry name" value="DEAD"/>
    <property type="match status" value="1"/>
</dbReference>
<feature type="compositionally biased region" description="Polar residues" evidence="5">
    <location>
        <begin position="218"/>
        <end position="228"/>
    </location>
</feature>
<dbReference type="InterPro" id="IPR011545">
    <property type="entry name" value="DEAD/DEAH_box_helicase_dom"/>
</dbReference>
<dbReference type="PROSITE" id="PS51192">
    <property type="entry name" value="HELICASE_ATP_BIND_1"/>
    <property type="match status" value="1"/>
</dbReference>
<accession>A0A1E7FXP5</accession>
<evidence type="ECO:0000313" key="8">
    <source>
        <dbReference type="EMBL" id="OEU22906.1"/>
    </source>
</evidence>
<evidence type="ECO:0000256" key="3">
    <source>
        <dbReference type="ARBA" id="ARBA00022806"/>
    </source>
</evidence>